<keyword evidence="6 8" id="KW-1133">Transmembrane helix</keyword>
<evidence type="ECO:0000256" key="8">
    <source>
        <dbReference type="RuleBase" id="RU368066"/>
    </source>
</evidence>
<feature type="transmembrane region" description="Helical" evidence="8">
    <location>
        <begin position="140"/>
        <end position="161"/>
    </location>
</feature>
<keyword evidence="11" id="KW-1185">Reference proteome</keyword>
<feature type="transmembrane region" description="Helical" evidence="8">
    <location>
        <begin position="250"/>
        <end position="268"/>
    </location>
</feature>
<dbReference type="PANTHER" id="PTHR12385">
    <property type="entry name" value="CHOLINE TRANSPORTER-LIKE (SLC FAMILY 44)"/>
    <property type="match status" value="1"/>
</dbReference>
<feature type="region of interest" description="Disordered" evidence="9">
    <location>
        <begin position="1"/>
        <end position="40"/>
    </location>
</feature>
<dbReference type="OrthoDB" id="44736at2759"/>
<evidence type="ECO:0000313" key="11">
    <source>
        <dbReference type="Proteomes" id="UP000245771"/>
    </source>
</evidence>
<feature type="transmembrane region" description="Helical" evidence="8">
    <location>
        <begin position="275"/>
        <end position="291"/>
    </location>
</feature>
<dbReference type="STRING" id="1280837.A0A316VN98"/>
<dbReference type="Proteomes" id="UP000245771">
    <property type="component" value="Unassembled WGS sequence"/>
</dbReference>
<feature type="compositionally biased region" description="Low complexity" evidence="9">
    <location>
        <begin position="1"/>
        <end position="36"/>
    </location>
</feature>
<evidence type="ECO:0000256" key="2">
    <source>
        <dbReference type="ARBA" id="ARBA00004141"/>
    </source>
</evidence>
<accession>A0A316VN98</accession>
<dbReference type="GeneID" id="37017983"/>
<dbReference type="InterPro" id="IPR007603">
    <property type="entry name" value="Choline_transptr-like"/>
</dbReference>
<dbReference type="EMBL" id="KZ819602">
    <property type="protein sequence ID" value="PWN37581.1"/>
    <property type="molecule type" value="Genomic_DNA"/>
</dbReference>
<feature type="transmembrane region" description="Helical" evidence="8">
    <location>
        <begin position="167"/>
        <end position="186"/>
    </location>
</feature>
<comment type="similarity">
    <text evidence="3 8">Belongs to the CTL (choline transporter-like) family.</text>
</comment>
<gene>
    <name evidence="10" type="ORF">FA14DRAFT_116933</name>
</gene>
<reference evidence="10 11" key="1">
    <citation type="journal article" date="2018" name="Mol. Biol. Evol.">
        <title>Broad Genomic Sampling Reveals a Smut Pathogenic Ancestry of the Fungal Clade Ustilaginomycotina.</title>
        <authorList>
            <person name="Kijpornyongpan T."/>
            <person name="Mondo S.J."/>
            <person name="Barry K."/>
            <person name="Sandor L."/>
            <person name="Lee J."/>
            <person name="Lipzen A."/>
            <person name="Pangilinan J."/>
            <person name="LaButti K."/>
            <person name="Hainaut M."/>
            <person name="Henrissat B."/>
            <person name="Grigoriev I.V."/>
            <person name="Spatafora J.W."/>
            <person name="Aime M.C."/>
        </authorList>
    </citation>
    <scope>NUCLEOTIDE SEQUENCE [LARGE SCALE GENOMIC DNA]</scope>
    <source>
        <strain evidence="10 11">MCA 3882</strain>
    </source>
</reference>
<name>A0A316VN98_9BASI</name>
<feature type="transmembrane region" description="Helical" evidence="8">
    <location>
        <begin position="110"/>
        <end position="133"/>
    </location>
</feature>
<feature type="transmembrane region" description="Helical" evidence="8">
    <location>
        <begin position="211"/>
        <end position="230"/>
    </location>
</feature>
<keyword evidence="5 8" id="KW-0812">Transmembrane</keyword>
<organism evidence="10 11">
    <name type="scientific">Meira miltonrushii</name>
    <dbReference type="NCBI Taxonomy" id="1280837"/>
    <lineage>
        <taxon>Eukaryota</taxon>
        <taxon>Fungi</taxon>
        <taxon>Dikarya</taxon>
        <taxon>Basidiomycota</taxon>
        <taxon>Ustilaginomycotina</taxon>
        <taxon>Exobasidiomycetes</taxon>
        <taxon>Exobasidiales</taxon>
        <taxon>Brachybasidiaceae</taxon>
        <taxon>Meira</taxon>
    </lineage>
</organism>
<evidence type="ECO:0000256" key="1">
    <source>
        <dbReference type="ARBA" id="ARBA00002957"/>
    </source>
</evidence>
<dbReference type="PANTHER" id="PTHR12385:SF4">
    <property type="entry name" value="PROTEIN PNS1"/>
    <property type="match status" value="1"/>
</dbReference>
<comment type="function">
    <text evidence="1 8">Probably involved in transport through the plasma membrane.</text>
</comment>
<proteinExistence type="inferred from homology"/>
<feature type="transmembrane region" description="Helical" evidence="8">
    <location>
        <begin position="445"/>
        <end position="465"/>
    </location>
</feature>
<evidence type="ECO:0000256" key="6">
    <source>
        <dbReference type="ARBA" id="ARBA00022989"/>
    </source>
</evidence>
<sequence length="511" mass="55559">MQQGAPYAQQAPYQGGDQNQYYNQQQQPGGAPQQGYYQGGDDKMALKPDNYQGQRFEPSKPKFNDIPFAILFICVFGGFVAVSVISIYGFSNSSSNSVSTAGGISKTLNGQTAVILMFSSALALVLSVLYIFLVRTFPKIILEATLALSVLTTIAYCVYLWVKGQTAGAIIMTIFAVIGILAYWFMRKRIPLAKIILISVIRAADHYKSTYVMALSFLVVQTAFSVWATWTLVAVYQRFSPDGSAAGSGASSGAVTGLVVLVVFAYYWTSEVIKAVAYTSVAGIFGVWYYNQGPDPRHVALSSLRRCLTYSFGSLCFGSLILAILDIIRAIVYQVQQQEASQGDMVGFALSCVAGCIIGCIDWLITFFNRLAYTNIALYGNSFITASKETWQLVKQKGIDALINDSLINNVWVFGSYAIGLGCGIFAYAYLSISNPQYVQNDSSYFSVIIFFAIGLGLNIALSLGSGSIGTGCTTMFVCLAEDPAVIAQKDPELFEALRQAYPQVIHPIDH</sequence>
<evidence type="ECO:0000256" key="5">
    <source>
        <dbReference type="ARBA" id="ARBA00022692"/>
    </source>
</evidence>
<feature type="transmembrane region" description="Helical" evidence="8">
    <location>
        <begin position="311"/>
        <end position="333"/>
    </location>
</feature>
<evidence type="ECO:0000313" key="10">
    <source>
        <dbReference type="EMBL" id="PWN37581.1"/>
    </source>
</evidence>
<dbReference type="InParanoid" id="A0A316VN98"/>
<dbReference type="GO" id="GO:0005886">
    <property type="term" value="C:plasma membrane"/>
    <property type="evidence" value="ECO:0007669"/>
    <property type="project" value="UniProtKB-SubCell"/>
</dbReference>
<evidence type="ECO:0000256" key="9">
    <source>
        <dbReference type="SAM" id="MobiDB-lite"/>
    </source>
</evidence>
<evidence type="ECO:0000256" key="3">
    <source>
        <dbReference type="ARBA" id="ARBA00007168"/>
    </source>
</evidence>
<evidence type="ECO:0000256" key="4">
    <source>
        <dbReference type="ARBA" id="ARBA00015388"/>
    </source>
</evidence>
<feature type="transmembrane region" description="Helical" evidence="8">
    <location>
        <begin position="411"/>
        <end position="433"/>
    </location>
</feature>
<feature type="transmembrane region" description="Helical" evidence="8">
    <location>
        <begin position="68"/>
        <end position="90"/>
    </location>
</feature>
<protein>
    <recommendedName>
        <fullName evidence="4 8">Protein PNS1</fullName>
    </recommendedName>
</protein>
<dbReference type="GO" id="GO:0022857">
    <property type="term" value="F:transmembrane transporter activity"/>
    <property type="evidence" value="ECO:0007669"/>
    <property type="project" value="UniProtKB-UniRule"/>
</dbReference>
<dbReference type="AlphaFoldDB" id="A0A316VN98"/>
<comment type="subcellular location">
    <subcellularLocation>
        <location evidence="8">Cell membrane</location>
        <topology evidence="8">Multi-pass membrane protein</topology>
    </subcellularLocation>
    <subcellularLocation>
        <location evidence="2">Membrane</location>
        <topology evidence="2">Multi-pass membrane protein</topology>
    </subcellularLocation>
</comment>
<evidence type="ECO:0000256" key="7">
    <source>
        <dbReference type="ARBA" id="ARBA00023136"/>
    </source>
</evidence>
<feature type="transmembrane region" description="Helical" evidence="8">
    <location>
        <begin position="345"/>
        <end position="365"/>
    </location>
</feature>
<dbReference type="RefSeq" id="XP_025357883.1">
    <property type="nucleotide sequence ID" value="XM_025496202.1"/>
</dbReference>
<dbReference type="Pfam" id="PF04515">
    <property type="entry name" value="Choline_transpo"/>
    <property type="match status" value="1"/>
</dbReference>
<keyword evidence="7 8" id="KW-0472">Membrane</keyword>